<evidence type="ECO:0000256" key="4">
    <source>
        <dbReference type="ARBA" id="ARBA00022679"/>
    </source>
</evidence>
<dbReference type="Gene3D" id="3.30.950.10">
    <property type="entry name" value="Methyltransferase, Cobalt-precorrin-4 Transmethylase, Domain 2"/>
    <property type="match status" value="1"/>
</dbReference>
<evidence type="ECO:0000259" key="13">
    <source>
        <dbReference type="Pfam" id="PF00590"/>
    </source>
</evidence>
<evidence type="ECO:0000256" key="1">
    <source>
        <dbReference type="ARBA" id="ARBA00005010"/>
    </source>
</evidence>
<dbReference type="GO" id="GO:0004851">
    <property type="term" value="F:uroporphyrin-III C-methyltransferase activity"/>
    <property type="evidence" value="ECO:0007669"/>
    <property type="project" value="UniProtKB-EC"/>
</dbReference>
<sequence length="418" mass="42571">MTAMLGVELAGRRVVLVGGGDVSARRARRLVDEGALLHVVAREIAPVLSELVESGLATWSQRDVVAGDLDEAWLVHAATGDPAVDGAVASWAETRRIWCVVASAVQTGSARLPAQERAEGVVIGVASDGAADPRRCASVARELSLTVRSGAVDLRRRRASVSGSVVLVGGGPGAADLLTVRGARALAAADVVVTDRLGAVDALAELPAGVEIVDVGKRPGHHPVPQEEINALLIRLAGEGRRVVRLKGGDPFVYGRGGEEVAACRAAGVAIEVVPGISSAIAVPAAAGIPITHRGVADGVRIATGHEALDSRVLGALLDERTTLVVLMGVGTLPVLVSRALALGVDPRLPVAIVERGCTPEQRTTRAVLAEILASAAHAGVRNPAVIVMGRVAAPDLLDAAPVAPQGSAPHAMARPAG</sequence>
<dbReference type="FunFam" id="3.40.1010.10:FF:000001">
    <property type="entry name" value="Siroheme synthase"/>
    <property type="match status" value="1"/>
</dbReference>
<evidence type="ECO:0000256" key="3">
    <source>
        <dbReference type="ARBA" id="ARBA00022603"/>
    </source>
</evidence>
<dbReference type="SUPFAM" id="SSF53790">
    <property type="entry name" value="Tetrapyrrole methylase"/>
    <property type="match status" value="1"/>
</dbReference>
<dbReference type="SUPFAM" id="SSF51735">
    <property type="entry name" value="NAD(P)-binding Rossmann-fold domains"/>
    <property type="match status" value="1"/>
</dbReference>
<dbReference type="EC" id="2.1.1.107" evidence="14"/>
<dbReference type="EC" id="1.3.1.76" evidence="14"/>
<dbReference type="InterPro" id="IPR014777">
    <property type="entry name" value="4pyrrole_Mease_sub1"/>
</dbReference>
<comment type="caution">
    <text evidence="14">The sequence shown here is derived from an EMBL/GenBank/DDBJ whole genome shotgun (WGS) entry which is preliminary data.</text>
</comment>
<dbReference type="NCBIfam" id="TIGR01470">
    <property type="entry name" value="cysG_Nterm"/>
    <property type="match status" value="1"/>
</dbReference>
<feature type="active site" description="Proton donor" evidence="12">
    <location>
        <position position="217"/>
    </location>
</feature>
<protein>
    <submittedName>
        <fullName evidence="14">Uroporphyrin-III C-methyltransferase/precorrin-2 dehydrogenase/sirohydrochlorin ferrochelatase</fullName>
        <ecNumber evidence="14">1.3.1.76</ecNumber>
        <ecNumber evidence="14">2.1.1.107</ecNumber>
        <ecNumber evidence="14">4.99.1.4</ecNumber>
    </submittedName>
</protein>
<dbReference type="Gene3D" id="3.40.1010.10">
    <property type="entry name" value="Cobalt-precorrin-4 Transmethylase, Domain 1"/>
    <property type="match status" value="1"/>
</dbReference>
<dbReference type="InterPro" id="IPR050161">
    <property type="entry name" value="Siro_Cobalamin_biosynth"/>
</dbReference>
<dbReference type="Proteomes" id="UP000585905">
    <property type="component" value="Unassembled WGS sequence"/>
</dbReference>
<dbReference type="Pfam" id="PF00590">
    <property type="entry name" value="TP_methylase"/>
    <property type="match status" value="1"/>
</dbReference>
<keyword evidence="7" id="KW-0520">NAD</keyword>
<dbReference type="NCBIfam" id="TIGR01469">
    <property type="entry name" value="cobA_cysG_Cterm"/>
    <property type="match status" value="1"/>
</dbReference>
<accession>A0A839EA85</accession>
<dbReference type="GO" id="GO:0051266">
    <property type="term" value="F:sirohydrochlorin ferrochelatase activity"/>
    <property type="evidence" value="ECO:0007669"/>
    <property type="project" value="UniProtKB-EC"/>
</dbReference>
<dbReference type="EC" id="4.99.1.4" evidence="14"/>
<evidence type="ECO:0000313" key="14">
    <source>
        <dbReference type="EMBL" id="MBA8847124.1"/>
    </source>
</evidence>
<gene>
    <name evidence="14" type="ORF">FHX53_000688</name>
</gene>
<proteinExistence type="predicted"/>
<dbReference type="AlphaFoldDB" id="A0A839EA85"/>
<dbReference type="Gene3D" id="3.40.50.720">
    <property type="entry name" value="NAD(P)-binding Rossmann-like Domain"/>
    <property type="match status" value="1"/>
</dbReference>
<organism evidence="14 15">
    <name type="scientific">Microcella alkalica</name>
    <dbReference type="NCBI Taxonomy" id="355930"/>
    <lineage>
        <taxon>Bacteria</taxon>
        <taxon>Bacillati</taxon>
        <taxon>Actinomycetota</taxon>
        <taxon>Actinomycetes</taxon>
        <taxon>Micrococcales</taxon>
        <taxon>Microbacteriaceae</taxon>
        <taxon>Microcella</taxon>
    </lineage>
</organism>
<keyword evidence="3 14" id="KW-0489">Methyltransferase</keyword>
<keyword evidence="10" id="KW-0511">Multifunctional enzyme</keyword>
<evidence type="ECO:0000256" key="5">
    <source>
        <dbReference type="ARBA" id="ARBA00022691"/>
    </source>
</evidence>
<keyword evidence="5" id="KW-0949">S-adenosyl-L-methionine</keyword>
<dbReference type="EMBL" id="JACGWX010000001">
    <property type="protein sequence ID" value="MBA8847124.1"/>
    <property type="molecule type" value="Genomic_DNA"/>
</dbReference>
<dbReference type="InterPro" id="IPR012409">
    <property type="entry name" value="Sirohaem_synth"/>
</dbReference>
<keyword evidence="9" id="KW-0627">Porphyrin biosynthesis</keyword>
<name>A0A839EA85_9MICO</name>
<feature type="active site" description="Proton acceptor" evidence="12">
    <location>
        <position position="195"/>
    </location>
</feature>
<keyword evidence="4 14" id="KW-0808">Transferase</keyword>
<dbReference type="Pfam" id="PF13241">
    <property type="entry name" value="NAD_binding_7"/>
    <property type="match status" value="1"/>
</dbReference>
<evidence type="ECO:0000256" key="11">
    <source>
        <dbReference type="ARBA" id="ARBA00047561"/>
    </source>
</evidence>
<evidence type="ECO:0000256" key="10">
    <source>
        <dbReference type="ARBA" id="ARBA00023268"/>
    </source>
</evidence>
<evidence type="ECO:0000256" key="6">
    <source>
        <dbReference type="ARBA" id="ARBA00023002"/>
    </source>
</evidence>
<dbReference type="GO" id="GO:0051287">
    <property type="term" value="F:NAD binding"/>
    <property type="evidence" value="ECO:0007669"/>
    <property type="project" value="InterPro"/>
</dbReference>
<evidence type="ECO:0000256" key="8">
    <source>
        <dbReference type="ARBA" id="ARBA00023239"/>
    </source>
</evidence>
<dbReference type="InterPro" id="IPR014776">
    <property type="entry name" value="4pyrrole_Mease_sub2"/>
</dbReference>
<dbReference type="PANTHER" id="PTHR45790">
    <property type="entry name" value="SIROHEME SYNTHASE-RELATED"/>
    <property type="match status" value="1"/>
</dbReference>
<reference evidence="14 15" key="1">
    <citation type="submission" date="2020-07" db="EMBL/GenBank/DDBJ databases">
        <title>Sequencing the genomes of 1000 actinobacteria strains.</title>
        <authorList>
            <person name="Klenk H.-P."/>
        </authorList>
    </citation>
    <scope>NUCLEOTIDE SEQUENCE [LARGE SCALE GENOMIC DNA]</scope>
    <source>
        <strain evidence="14 15">DSM 19663</strain>
    </source>
</reference>
<evidence type="ECO:0000256" key="2">
    <source>
        <dbReference type="ARBA" id="ARBA00022573"/>
    </source>
</evidence>
<dbReference type="GO" id="GO:0019354">
    <property type="term" value="P:siroheme biosynthetic process"/>
    <property type="evidence" value="ECO:0007669"/>
    <property type="project" value="UniProtKB-UniPathway"/>
</dbReference>
<dbReference type="NCBIfam" id="NF004790">
    <property type="entry name" value="PRK06136.1"/>
    <property type="match status" value="1"/>
</dbReference>
<keyword evidence="6 14" id="KW-0560">Oxidoreductase</keyword>
<dbReference type="InterPro" id="IPR006367">
    <property type="entry name" value="Sirohaem_synthase_N"/>
</dbReference>
<dbReference type="CDD" id="cd11642">
    <property type="entry name" value="SUMT"/>
    <property type="match status" value="1"/>
</dbReference>
<evidence type="ECO:0000313" key="15">
    <source>
        <dbReference type="Proteomes" id="UP000585905"/>
    </source>
</evidence>
<keyword evidence="15" id="KW-1185">Reference proteome</keyword>
<evidence type="ECO:0000256" key="12">
    <source>
        <dbReference type="PIRSR" id="PIRSR036426-1"/>
    </source>
</evidence>
<comment type="catalytic activity">
    <reaction evidence="11">
        <text>precorrin-2 + NAD(+) = sirohydrochlorin + NADH + 2 H(+)</text>
        <dbReference type="Rhea" id="RHEA:15613"/>
        <dbReference type="ChEBI" id="CHEBI:15378"/>
        <dbReference type="ChEBI" id="CHEBI:57540"/>
        <dbReference type="ChEBI" id="CHEBI:57945"/>
        <dbReference type="ChEBI" id="CHEBI:58351"/>
        <dbReference type="ChEBI" id="CHEBI:58827"/>
        <dbReference type="EC" id="1.3.1.76"/>
    </reaction>
</comment>
<comment type="pathway">
    <text evidence="1">Porphyrin-containing compound metabolism; siroheme biosynthesis; sirohydrochlorin from precorrin-2: step 1/1.</text>
</comment>
<dbReference type="PANTHER" id="PTHR45790:SF3">
    <property type="entry name" value="S-ADENOSYL-L-METHIONINE-DEPENDENT UROPORPHYRINOGEN III METHYLTRANSFERASE, CHLOROPLASTIC"/>
    <property type="match status" value="1"/>
</dbReference>
<dbReference type="GO" id="GO:0032259">
    <property type="term" value="P:methylation"/>
    <property type="evidence" value="ECO:0007669"/>
    <property type="project" value="UniProtKB-KW"/>
</dbReference>
<dbReference type="InterPro" id="IPR000878">
    <property type="entry name" value="4pyrrol_Mease"/>
</dbReference>
<dbReference type="InterPro" id="IPR036291">
    <property type="entry name" value="NAD(P)-bd_dom_sf"/>
</dbReference>
<dbReference type="UniPathway" id="UPA00262">
    <property type="reaction ID" value="UER00222"/>
</dbReference>
<dbReference type="GO" id="GO:0043115">
    <property type="term" value="F:precorrin-2 dehydrogenase activity"/>
    <property type="evidence" value="ECO:0007669"/>
    <property type="project" value="UniProtKB-EC"/>
</dbReference>
<dbReference type="GO" id="GO:0009236">
    <property type="term" value="P:cobalamin biosynthetic process"/>
    <property type="evidence" value="ECO:0007669"/>
    <property type="project" value="UniProtKB-KW"/>
</dbReference>
<keyword evidence="8 14" id="KW-0456">Lyase</keyword>
<dbReference type="InterPro" id="IPR006366">
    <property type="entry name" value="CobA/CysG_C"/>
</dbReference>
<evidence type="ECO:0000256" key="7">
    <source>
        <dbReference type="ARBA" id="ARBA00023027"/>
    </source>
</evidence>
<feature type="domain" description="Tetrapyrrole methylase" evidence="13">
    <location>
        <begin position="165"/>
        <end position="372"/>
    </location>
</feature>
<evidence type="ECO:0000256" key="9">
    <source>
        <dbReference type="ARBA" id="ARBA00023244"/>
    </source>
</evidence>
<dbReference type="InterPro" id="IPR035996">
    <property type="entry name" value="4pyrrol_Methylase_sf"/>
</dbReference>
<dbReference type="PIRSF" id="PIRSF036426">
    <property type="entry name" value="Sirohaem_synth"/>
    <property type="match status" value="1"/>
</dbReference>
<keyword evidence="2" id="KW-0169">Cobalamin biosynthesis</keyword>